<dbReference type="EMBL" id="UYJE01005408">
    <property type="protein sequence ID" value="VDI37178.1"/>
    <property type="molecule type" value="Genomic_DNA"/>
</dbReference>
<sequence length="105" mass="12187">MTLPPLMILQFIIILCLGYAEAVRLDFDPDVLFQLQEPSAEDDLPVDFADNLGINPSMDRPLRINNKPSLIKLLLEDRDDLMNYIRNNQKVKRTRQCYWSAVSCF</sequence>
<accession>A0A8B6EMD9</accession>
<dbReference type="Proteomes" id="UP000596742">
    <property type="component" value="Unassembled WGS sequence"/>
</dbReference>
<evidence type="ECO:0000256" key="1">
    <source>
        <dbReference type="SAM" id="SignalP"/>
    </source>
</evidence>
<protein>
    <submittedName>
        <fullName evidence="2">Uncharacterized protein</fullName>
    </submittedName>
</protein>
<organism evidence="2 3">
    <name type="scientific">Mytilus galloprovincialis</name>
    <name type="common">Mediterranean mussel</name>
    <dbReference type="NCBI Taxonomy" id="29158"/>
    <lineage>
        <taxon>Eukaryota</taxon>
        <taxon>Metazoa</taxon>
        <taxon>Spiralia</taxon>
        <taxon>Lophotrochozoa</taxon>
        <taxon>Mollusca</taxon>
        <taxon>Bivalvia</taxon>
        <taxon>Autobranchia</taxon>
        <taxon>Pteriomorphia</taxon>
        <taxon>Mytilida</taxon>
        <taxon>Mytiloidea</taxon>
        <taxon>Mytilidae</taxon>
        <taxon>Mytilinae</taxon>
        <taxon>Mytilus</taxon>
    </lineage>
</organism>
<gene>
    <name evidence="2" type="ORF">MGAL_10B073786</name>
</gene>
<evidence type="ECO:0000313" key="3">
    <source>
        <dbReference type="Proteomes" id="UP000596742"/>
    </source>
</evidence>
<evidence type="ECO:0000313" key="2">
    <source>
        <dbReference type="EMBL" id="VDI37178.1"/>
    </source>
</evidence>
<comment type="caution">
    <text evidence="2">The sequence shown here is derived from an EMBL/GenBank/DDBJ whole genome shotgun (WGS) entry which is preliminary data.</text>
</comment>
<dbReference type="OrthoDB" id="10372151at2759"/>
<proteinExistence type="predicted"/>
<name>A0A8B6EMD9_MYTGA</name>
<keyword evidence="1" id="KW-0732">Signal</keyword>
<reference evidence="2" key="1">
    <citation type="submission" date="2018-11" db="EMBL/GenBank/DDBJ databases">
        <authorList>
            <person name="Alioto T."/>
            <person name="Alioto T."/>
        </authorList>
    </citation>
    <scope>NUCLEOTIDE SEQUENCE</scope>
</reference>
<keyword evidence="3" id="KW-1185">Reference proteome</keyword>
<feature type="chain" id="PRO_5032868658" evidence="1">
    <location>
        <begin position="23"/>
        <end position="105"/>
    </location>
</feature>
<dbReference type="AlphaFoldDB" id="A0A8B6EMD9"/>
<feature type="signal peptide" evidence="1">
    <location>
        <begin position="1"/>
        <end position="22"/>
    </location>
</feature>